<reference evidence="1" key="1">
    <citation type="submission" date="2016-03" db="EMBL/GenBank/DDBJ databases">
        <title>Draft genome sequence of Rosellinia necatrix.</title>
        <authorList>
            <person name="Kanematsu S."/>
        </authorList>
    </citation>
    <scope>NUCLEOTIDE SEQUENCE [LARGE SCALE GENOMIC DNA]</scope>
    <source>
        <strain evidence="1">W97</strain>
    </source>
</reference>
<sequence length="50" mass="5670">MLKKGVKHTIVVTDPGRRLTMAILVVNEIPTNSDIWLMQMGIQRGLIAYF</sequence>
<dbReference type="Proteomes" id="UP000054516">
    <property type="component" value="Unassembled WGS sequence"/>
</dbReference>
<evidence type="ECO:0000313" key="1">
    <source>
        <dbReference type="EMBL" id="GAW25488.1"/>
    </source>
</evidence>
<accession>A0A1S8A5X0</accession>
<proteinExistence type="predicted"/>
<organism evidence="1">
    <name type="scientific">Rosellinia necatrix</name>
    <name type="common">White root-rot fungus</name>
    <dbReference type="NCBI Taxonomy" id="77044"/>
    <lineage>
        <taxon>Eukaryota</taxon>
        <taxon>Fungi</taxon>
        <taxon>Dikarya</taxon>
        <taxon>Ascomycota</taxon>
        <taxon>Pezizomycotina</taxon>
        <taxon>Sordariomycetes</taxon>
        <taxon>Xylariomycetidae</taxon>
        <taxon>Xylariales</taxon>
        <taxon>Xylariaceae</taxon>
        <taxon>Rosellinia</taxon>
    </lineage>
</organism>
<dbReference type="AlphaFoldDB" id="A0A1S8A5X0"/>
<gene>
    <name evidence="1" type="ORF">SAMD00023353_0702290</name>
</gene>
<protein>
    <submittedName>
        <fullName evidence="1">Uncharacterized protein</fullName>
    </submittedName>
</protein>
<keyword evidence="2" id="KW-1185">Reference proteome</keyword>
<name>A0A1S8A5X0_ROSNE</name>
<dbReference type="EMBL" id="DF977452">
    <property type="protein sequence ID" value="GAW25488.1"/>
    <property type="molecule type" value="Genomic_DNA"/>
</dbReference>
<evidence type="ECO:0000313" key="2">
    <source>
        <dbReference type="Proteomes" id="UP000054516"/>
    </source>
</evidence>